<reference evidence="2" key="1">
    <citation type="journal article" date="2020" name="mSystems">
        <title>Genome- and Community-Level Interaction Insights into Carbon Utilization and Element Cycling Functions of Hydrothermarchaeota in Hydrothermal Sediment.</title>
        <authorList>
            <person name="Zhou Z."/>
            <person name="Liu Y."/>
            <person name="Xu W."/>
            <person name="Pan J."/>
            <person name="Luo Z.H."/>
            <person name="Li M."/>
        </authorList>
    </citation>
    <scope>NUCLEOTIDE SEQUENCE [LARGE SCALE GENOMIC DNA]</scope>
    <source>
        <strain evidence="2">SpSt-1233</strain>
    </source>
</reference>
<dbReference type="SUPFAM" id="SSF55729">
    <property type="entry name" value="Acyl-CoA N-acyltransferases (Nat)"/>
    <property type="match status" value="1"/>
</dbReference>
<name>A0A7V2ATM1_UNCEI</name>
<dbReference type="InterPro" id="IPR051531">
    <property type="entry name" value="N-acetyltransferase"/>
</dbReference>
<protein>
    <submittedName>
        <fullName evidence="2">N-acetyltransferase</fullName>
    </submittedName>
</protein>
<evidence type="ECO:0000313" key="2">
    <source>
        <dbReference type="EMBL" id="HER42997.1"/>
    </source>
</evidence>
<dbReference type="PROSITE" id="PS51186">
    <property type="entry name" value="GNAT"/>
    <property type="match status" value="1"/>
</dbReference>
<dbReference type="InterPro" id="IPR016181">
    <property type="entry name" value="Acyl_CoA_acyltransferase"/>
</dbReference>
<gene>
    <name evidence="2" type="ORF">ENO08_00875</name>
</gene>
<evidence type="ECO:0000259" key="1">
    <source>
        <dbReference type="PROSITE" id="PS51186"/>
    </source>
</evidence>
<dbReference type="Gene3D" id="3.40.630.30">
    <property type="match status" value="1"/>
</dbReference>
<dbReference type="PANTHER" id="PTHR43792">
    <property type="entry name" value="GNAT FAMILY, PUTATIVE (AFU_ORTHOLOGUE AFUA_3G00765)-RELATED-RELATED"/>
    <property type="match status" value="1"/>
</dbReference>
<dbReference type="InterPro" id="IPR000182">
    <property type="entry name" value="GNAT_dom"/>
</dbReference>
<dbReference type="Pfam" id="PF13302">
    <property type="entry name" value="Acetyltransf_3"/>
    <property type="match status" value="1"/>
</dbReference>
<comment type="caution">
    <text evidence="2">The sequence shown here is derived from an EMBL/GenBank/DDBJ whole genome shotgun (WGS) entry which is preliminary data.</text>
</comment>
<proteinExistence type="predicted"/>
<dbReference type="AlphaFoldDB" id="A0A7V2ATM1"/>
<dbReference type="EMBL" id="DSEC01000063">
    <property type="protein sequence ID" value="HER42997.1"/>
    <property type="molecule type" value="Genomic_DNA"/>
</dbReference>
<feature type="domain" description="N-acetyltransferase" evidence="1">
    <location>
        <begin position="11"/>
        <end position="171"/>
    </location>
</feature>
<dbReference type="GO" id="GO:0016747">
    <property type="term" value="F:acyltransferase activity, transferring groups other than amino-acyl groups"/>
    <property type="evidence" value="ECO:0007669"/>
    <property type="project" value="InterPro"/>
</dbReference>
<organism evidence="2">
    <name type="scientific">Eiseniibacteriota bacterium</name>
    <dbReference type="NCBI Taxonomy" id="2212470"/>
    <lineage>
        <taxon>Bacteria</taxon>
        <taxon>Candidatus Eiseniibacteriota</taxon>
    </lineage>
</organism>
<sequence>MRQPTIETERLVLRPFVDGDAPRISQLAGDEAVSDMTLRIPHPYSAEMALEWISTHQKIRDRGLALFYAVDLKESGELVGSNGIEIDPINSRGDIGYWIGREYWKKGYATEGAAGLLRFGFDVLRLHKVSAHHFARNEASGRVLEKIGMIREGFLRAHVRKSGVWEDIVEYGILDHEYEIFKAGLKRSE</sequence>
<accession>A0A7V2ATM1</accession>
<dbReference type="Proteomes" id="UP000886069">
    <property type="component" value="Unassembled WGS sequence"/>
</dbReference>